<comment type="similarity">
    <text evidence="2">Belongs to the autoinducer-2 exporter (AI-2E) (TC 2.A.86) family.</text>
</comment>
<evidence type="ECO:0000313" key="8">
    <source>
        <dbReference type="Proteomes" id="UP000077412"/>
    </source>
</evidence>
<evidence type="ECO:0000256" key="5">
    <source>
        <dbReference type="ARBA" id="ARBA00023136"/>
    </source>
</evidence>
<dbReference type="InterPro" id="IPR002549">
    <property type="entry name" value="AI-2E-like"/>
</dbReference>
<keyword evidence="4 6" id="KW-1133">Transmembrane helix</keyword>
<feature type="transmembrane region" description="Helical" evidence="6">
    <location>
        <begin position="244"/>
        <end position="273"/>
    </location>
</feature>
<dbReference type="KEGG" id="far:ABE41_013535"/>
<evidence type="ECO:0000256" key="1">
    <source>
        <dbReference type="ARBA" id="ARBA00004141"/>
    </source>
</evidence>
<dbReference type="PANTHER" id="PTHR21716:SF15">
    <property type="entry name" value="TRANSPORT PROTEIN YRRI-RELATED"/>
    <property type="match status" value="1"/>
</dbReference>
<keyword evidence="8" id="KW-1185">Reference proteome</keyword>
<keyword evidence="3 6" id="KW-0812">Transmembrane</keyword>
<dbReference type="STRING" id="255247.ABE41_013535"/>
<feature type="transmembrane region" description="Helical" evidence="6">
    <location>
        <begin position="9"/>
        <end position="27"/>
    </location>
</feature>
<evidence type="ECO:0000256" key="2">
    <source>
        <dbReference type="ARBA" id="ARBA00009773"/>
    </source>
</evidence>
<feature type="transmembrane region" description="Helical" evidence="6">
    <location>
        <begin position="39"/>
        <end position="57"/>
    </location>
</feature>
<dbReference type="RefSeq" id="WP_066291259.1">
    <property type="nucleotide sequence ID" value="NZ_CP016761.1"/>
</dbReference>
<evidence type="ECO:0000256" key="4">
    <source>
        <dbReference type="ARBA" id="ARBA00022989"/>
    </source>
</evidence>
<dbReference type="GO" id="GO:0016020">
    <property type="term" value="C:membrane"/>
    <property type="evidence" value="ECO:0007669"/>
    <property type="project" value="UniProtKB-SubCell"/>
</dbReference>
<comment type="subcellular location">
    <subcellularLocation>
        <location evidence="1">Membrane</location>
        <topology evidence="1">Multi-pass membrane protein</topology>
    </subcellularLocation>
</comment>
<dbReference type="EMBL" id="CP016761">
    <property type="protein sequence ID" value="ANX13029.1"/>
    <property type="molecule type" value="Genomic_DNA"/>
</dbReference>
<dbReference type="PANTHER" id="PTHR21716">
    <property type="entry name" value="TRANSMEMBRANE PROTEIN"/>
    <property type="match status" value="1"/>
</dbReference>
<dbReference type="AlphaFoldDB" id="A0A1B1Z6R7"/>
<feature type="transmembrane region" description="Helical" evidence="6">
    <location>
        <begin position="280"/>
        <end position="302"/>
    </location>
</feature>
<feature type="transmembrane region" description="Helical" evidence="6">
    <location>
        <begin position="221"/>
        <end position="238"/>
    </location>
</feature>
<sequence length="361" mass="41086">MTKENRMKWIYRLALLLLLFLCLFLLMKLNPLYHPFLKALQGVFLPFFLAALITYLLHPLVEYVHEKGVPRFVAILTIYLLFFGGLGYTIVKGFPYFVVQLKQLLENVPALAKDYKELLSRVDKGTSALPYSVHSKIEQYIVKMEISAQNILTNAIFSLRKIVDYFFVIIVVPFLVFYFLNDFEKIKKAVWYITPRRFRHEGKHLIEDVDKSLGGYIRGQLFVGAILGAAAMIALWIVGMPYPILLGIVIAVTDIIPYFGPILGAIPVILIALTISWKMVWITVGIMLVLQFIEGNILGPFIVGRNVHIHPVFIIFSLLLGSELAGVPGMILAVPVFSVIKVIVIHIREHRLRQHPIDKSE</sequence>
<dbReference type="Pfam" id="PF01594">
    <property type="entry name" value="AI-2E_transport"/>
    <property type="match status" value="1"/>
</dbReference>
<name>A0A1B1Z6R7_9BACL</name>
<feature type="transmembrane region" description="Helical" evidence="6">
    <location>
        <begin position="314"/>
        <end position="344"/>
    </location>
</feature>
<reference evidence="7 8" key="1">
    <citation type="submission" date="2016-08" db="EMBL/GenBank/DDBJ databases">
        <title>Complete genome sequence of Fictibacillus arsenicus G25-54, a strain with toxicity to nematodes and a potential arsenic-resistance activity.</title>
        <authorList>
            <person name="Zheng Z."/>
        </authorList>
    </citation>
    <scope>NUCLEOTIDE SEQUENCE [LARGE SCALE GENOMIC DNA]</scope>
    <source>
        <strain evidence="7 8">G25-54</strain>
    </source>
</reference>
<feature type="transmembrane region" description="Helical" evidence="6">
    <location>
        <begin position="162"/>
        <end position="180"/>
    </location>
</feature>
<keyword evidence="5 6" id="KW-0472">Membrane</keyword>
<evidence type="ECO:0000256" key="3">
    <source>
        <dbReference type="ARBA" id="ARBA00022692"/>
    </source>
</evidence>
<dbReference type="Proteomes" id="UP000077412">
    <property type="component" value="Chromosome"/>
</dbReference>
<evidence type="ECO:0000313" key="7">
    <source>
        <dbReference type="EMBL" id="ANX13029.1"/>
    </source>
</evidence>
<accession>A0A1B1Z6R7</accession>
<protein>
    <submittedName>
        <fullName evidence="7">AI-2E family transporter</fullName>
    </submittedName>
</protein>
<feature type="transmembrane region" description="Helical" evidence="6">
    <location>
        <begin position="69"/>
        <end position="91"/>
    </location>
</feature>
<evidence type="ECO:0000256" key="6">
    <source>
        <dbReference type="SAM" id="Phobius"/>
    </source>
</evidence>
<gene>
    <name evidence="7" type="ORF">ABE41_013535</name>
</gene>
<dbReference type="GO" id="GO:0055085">
    <property type="term" value="P:transmembrane transport"/>
    <property type="evidence" value="ECO:0007669"/>
    <property type="project" value="TreeGrafter"/>
</dbReference>
<dbReference type="OrthoDB" id="9793390at2"/>
<proteinExistence type="inferred from homology"/>
<organism evidence="7 8">
    <name type="scientific">Fictibacillus arsenicus</name>
    <dbReference type="NCBI Taxonomy" id="255247"/>
    <lineage>
        <taxon>Bacteria</taxon>
        <taxon>Bacillati</taxon>
        <taxon>Bacillota</taxon>
        <taxon>Bacilli</taxon>
        <taxon>Bacillales</taxon>
        <taxon>Fictibacillaceae</taxon>
        <taxon>Fictibacillus</taxon>
    </lineage>
</organism>